<protein>
    <submittedName>
        <fullName evidence="2">Uncharacterized protein</fullName>
    </submittedName>
</protein>
<keyword evidence="1" id="KW-0812">Transmembrane</keyword>
<name>A0A0D2NLM8_HYPSF</name>
<dbReference type="STRING" id="945553.A0A0D2NLM8"/>
<dbReference type="AlphaFoldDB" id="A0A0D2NLM8"/>
<evidence type="ECO:0000313" key="3">
    <source>
        <dbReference type="Proteomes" id="UP000054270"/>
    </source>
</evidence>
<dbReference type="Proteomes" id="UP000054270">
    <property type="component" value="Unassembled WGS sequence"/>
</dbReference>
<feature type="non-terminal residue" evidence="2">
    <location>
        <position position="1"/>
    </location>
</feature>
<gene>
    <name evidence="2" type="ORF">HYPSUDRAFT_143351</name>
</gene>
<dbReference type="EMBL" id="KN817574">
    <property type="protein sequence ID" value="KJA19769.1"/>
    <property type="molecule type" value="Genomic_DNA"/>
</dbReference>
<feature type="transmembrane region" description="Helical" evidence="1">
    <location>
        <begin position="45"/>
        <end position="65"/>
    </location>
</feature>
<evidence type="ECO:0000256" key="1">
    <source>
        <dbReference type="SAM" id="Phobius"/>
    </source>
</evidence>
<proteinExistence type="predicted"/>
<evidence type="ECO:0000313" key="2">
    <source>
        <dbReference type="EMBL" id="KJA19769.1"/>
    </source>
</evidence>
<reference evidence="3" key="1">
    <citation type="submission" date="2014-04" db="EMBL/GenBank/DDBJ databases">
        <title>Evolutionary Origins and Diversification of the Mycorrhizal Mutualists.</title>
        <authorList>
            <consortium name="DOE Joint Genome Institute"/>
            <consortium name="Mycorrhizal Genomics Consortium"/>
            <person name="Kohler A."/>
            <person name="Kuo A."/>
            <person name="Nagy L.G."/>
            <person name="Floudas D."/>
            <person name="Copeland A."/>
            <person name="Barry K.W."/>
            <person name="Cichocki N."/>
            <person name="Veneault-Fourrey C."/>
            <person name="LaButti K."/>
            <person name="Lindquist E.A."/>
            <person name="Lipzen A."/>
            <person name="Lundell T."/>
            <person name="Morin E."/>
            <person name="Murat C."/>
            <person name="Riley R."/>
            <person name="Ohm R."/>
            <person name="Sun H."/>
            <person name="Tunlid A."/>
            <person name="Henrissat B."/>
            <person name="Grigoriev I.V."/>
            <person name="Hibbett D.S."/>
            <person name="Martin F."/>
        </authorList>
    </citation>
    <scope>NUCLEOTIDE SEQUENCE [LARGE SCALE GENOMIC DNA]</scope>
    <source>
        <strain evidence="3">FD-334 SS-4</strain>
    </source>
</reference>
<organism evidence="2 3">
    <name type="scientific">Hypholoma sublateritium (strain FD-334 SS-4)</name>
    <dbReference type="NCBI Taxonomy" id="945553"/>
    <lineage>
        <taxon>Eukaryota</taxon>
        <taxon>Fungi</taxon>
        <taxon>Dikarya</taxon>
        <taxon>Basidiomycota</taxon>
        <taxon>Agaricomycotina</taxon>
        <taxon>Agaricomycetes</taxon>
        <taxon>Agaricomycetidae</taxon>
        <taxon>Agaricales</taxon>
        <taxon>Agaricineae</taxon>
        <taxon>Strophariaceae</taxon>
        <taxon>Hypholoma</taxon>
    </lineage>
</organism>
<keyword evidence="3" id="KW-1185">Reference proteome</keyword>
<sequence length="86" mass="9966">FEKRVLAIRTKEVKYQKHNYTIEASFPLLRVFYHLTSALQTLWNALWNGSPMLFTLVSFWHFAIFRAQVLTPSIAFTSTLGTTAVQ</sequence>
<dbReference type="OrthoDB" id="6500128at2759"/>
<keyword evidence="1" id="KW-1133">Transmembrane helix</keyword>
<keyword evidence="1" id="KW-0472">Membrane</keyword>
<accession>A0A0D2NLM8</accession>